<organism evidence="1 2">
    <name type="scientific">Araneus ventricosus</name>
    <name type="common">Orbweaver spider</name>
    <name type="synonym">Epeira ventricosa</name>
    <dbReference type="NCBI Taxonomy" id="182803"/>
    <lineage>
        <taxon>Eukaryota</taxon>
        <taxon>Metazoa</taxon>
        <taxon>Ecdysozoa</taxon>
        <taxon>Arthropoda</taxon>
        <taxon>Chelicerata</taxon>
        <taxon>Arachnida</taxon>
        <taxon>Araneae</taxon>
        <taxon>Araneomorphae</taxon>
        <taxon>Entelegynae</taxon>
        <taxon>Araneoidea</taxon>
        <taxon>Araneidae</taxon>
        <taxon>Araneus</taxon>
    </lineage>
</organism>
<evidence type="ECO:0000313" key="1">
    <source>
        <dbReference type="EMBL" id="GBM01046.1"/>
    </source>
</evidence>
<reference evidence="1 2" key="1">
    <citation type="journal article" date="2019" name="Sci. Rep.">
        <title>Orb-weaving spider Araneus ventricosus genome elucidates the spidroin gene catalogue.</title>
        <authorList>
            <person name="Kono N."/>
            <person name="Nakamura H."/>
            <person name="Ohtoshi R."/>
            <person name="Moran D.A.P."/>
            <person name="Shinohara A."/>
            <person name="Yoshida Y."/>
            <person name="Fujiwara M."/>
            <person name="Mori M."/>
            <person name="Tomita M."/>
            <person name="Arakawa K."/>
        </authorList>
    </citation>
    <scope>NUCLEOTIDE SEQUENCE [LARGE SCALE GENOMIC DNA]</scope>
</reference>
<dbReference type="AlphaFoldDB" id="A0A4Y2CB13"/>
<protein>
    <submittedName>
        <fullName evidence="1">Uncharacterized protein</fullName>
    </submittedName>
</protein>
<evidence type="ECO:0000313" key="2">
    <source>
        <dbReference type="Proteomes" id="UP000499080"/>
    </source>
</evidence>
<accession>A0A4Y2CB13</accession>
<sequence length="96" mass="10770">MAITSQDPIPPLGCAHYHRQRASPNHYCIHQGSETPLTYPADSHPRTRGAPQCNSERGEKFLKEINSGIVMCDCLLRFSAVLLIHGNVGKERFFHI</sequence>
<dbReference type="EMBL" id="BGPR01000164">
    <property type="protein sequence ID" value="GBM01046.1"/>
    <property type="molecule type" value="Genomic_DNA"/>
</dbReference>
<proteinExistence type="predicted"/>
<dbReference type="Proteomes" id="UP000499080">
    <property type="component" value="Unassembled WGS sequence"/>
</dbReference>
<gene>
    <name evidence="1" type="ORF">AVEN_136609_1</name>
</gene>
<keyword evidence="2" id="KW-1185">Reference proteome</keyword>
<comment type="caution">
    <text evidence="1">The sequence shown here is derived from an EMBL/GenBank/DDBJ whole genome shotgun (WGS) entry which is preliminary data.</text>
</comment>
<name>A0A4Y2CB13_ARAVE</name>